<evidence type="ECO:0000256" key="4">
    <source>
        <dbReference type="ARBA" id="ARBA00022741"/>
    </source>
</evidence>
<dbReference type="InterPro" id="IPR017441">
    <property type="entry name" value="Protein_kinase_ATP_BS"/>
</dbReference>
<evidence type="ECO:0000256" key="9">
    <source>
        <dbReference type="SAM" id="MobiDB-lite"/>
    </source>
</evidence>
<keyword evidence="14" id="KW-1185">Reference proteome</keyword>
<evidence type="ECO:0000256" key="7">
    <source>
        <dbReference type="PROSITE-ProRule" id="PRU10141"/>
    </source>
</evidence>
<feature type="compositionally biased region" description="Polar residues" evidence="9">
    <location>
        <begin position="85"/>
        <end position="94"/>
    </location>
</feature>
<dbReference type="EMBL" id="CDSF01000150">
    <property type="protein sequence ID" value="CEP03571.1"/>
    <property type="molecule type" value="Genomic_DNA"/>
</dbReference>
<name>A0A0G4J8E9_PLABS</name>
<keyword evidence="5" id="KW-0418">Kinase</keyword>
<dbReference type="EMBL" id="OVEO01000018">
    <property type="protein sequence ID" value="SPR01714.1"/>
    <property type="molecule type" value="Genomic_DNA"/>
</dbReference>
<evidence type="ECO:0000313" key="15">
    <source>
        <dbReference type="Proteomes" id="UP000290189"/>
    </source>
</evidence>
<sequence length="437" mass="48175">MADDDDATRLLFDFSPSTLSVASASTAAASFVCPCGSLSCEDPVGPVAVEIDAADHDLDLHHLPSTSCGDHDDHEHHNGIPVPANTRSSSPRNQVTVSSAGLTTAATASRCRPHLDDFQVLAVLGQGGYGKVYLVATGNTRDTFAMKCMKKADIVRRNVVKYAHSERSVLIAISHPFLVHLRFAFQSETKLYLIMDYIAGGELFSRLNAEQFFTEPVAVFYAAEIVLALAHLHSNDIIYRDLKPENLMIQRDGHICLTDFGLAKPVNREGTRTLCGTLAYLAPEVISKRIPYGKPADWWSFGILLYEMLAGQIPFDSENPKELQKKILSKKLTFPGHVSNNARSILKRLLCRDVNARLGSKGVDQIKSHAFFASVNWTALERKLATPPFIPELNGPTDTTYFDPAVTGRILHSPVDEKESTLSESFQRHFQGFSFAR</sequence>
<dbReference type="Pfam" id="PF00069">
    <property type="entry name" value="Pkinase"/>
    <property type="match status" value="1"/>
</dbReference>
<evidence type="ECO:0000259" key="11">
    <source>
        <dbReference type="PROSITE" id="PS51285"/>
    </source>
</evidence>
<dbReference type="FunFam" id="3.30.200.20:FF:000042">
    <property type="entry name" value="Aurora kinase A"/>
    <property type="match status" value="1"/>
</dbReference>
<dbReference type="InterPro" id="IPR045270">
    <property type="entry name" value="STKc_AGC"/>
</dbReference>
<keyword evidence="13" id="KW-0496">Mitochondrion</keyword>
<dbReference type="PROSITE" id="PS00108">
    <property type="entry name" value="PROTEIN_KINASE_ST"/>
    <property type="match status" value="1"/>
</dbReference>
<dbReference type="InterPro" id="IPR000961">
    <property type="entry name" value="AGC-kinase_C"/>
</dbReference>
<gene>
    <name evidence="12" type="ORF">PBRA_009456</name>
    <name evidence="13" type="ORF">PLBR_LOCUS8929</name>
</gene>
<evidence type="ECO:0000256" key="6">
    <source>
        <dbReference type="ARBA" id="ARBA00022840"/>
    </source>
</evidence>
<proteinExistence type="inferred from homology"/>
<keyword evidence="4 7" id="KW-0547">Nucleotide-binding</keyword>
<feature type="region of interest" description="Disordered" evidence="9">
    <location>
        <begin position="65"/>
        <end position="94"/>
    </location>
</feature>
<dbReference type="Gene3D" id="3.30.200.20">
    <property type="entry name" value="Phosphorylase Kinase, domain 1"/>
    <property type="match status" value="1"/>
</dbReference>
<dbReference type="GO" id="GO:0004674">
    <property type="term" value="F:protein serine/threonine kinase activity"/>
    <property type="evidence" value="ECO:0007669"/>
    <property type="project" value="UniProtKB-KW"/>
</dbReference>
<evidence type="ECO:0000256" key="3">
    <source>
        <dbReference type="ARBA" id="ARBA00022679"/>
    </source>
</evidence>
<reference evidence="13 15" key="2">
    <citation type="submission" date="2018-03" db="EMBL/GenBank/DDBJ databases">
        <authorList>
            <person name="Fogelqvist J."/>
        </authorList>
    </citation>
    <scope>NUCLEOTIDE SEQUENCE [LARGE SCALE GENOMIC DNA]</scope>
</reference>
<dbReference type="PROSITE" id="PS50011">
    <property type="entry name" value="PROTEIN_KINASE_DOM"/>
    <property type="match status" value="1"/>
</dbReference>
<dbReference type="InterPro" id="IPR011009">
    <property type="entry name" value="Kinase-like_dom_sf"/>
</dbReference>
<geneLocation type="mitochondrion" evidence="13"/>
<dbReference type="STRING" id="37360.A0A0G4J8E9"/>
<keyword evidence="2" id="KW-0597">Phosphoprotein</keyword>
<feature type="binding site" evidence="7">
    <location>
        <position position="147"/>
    </location>
    <ligand>
        <name>ATP</name>
        <dbReference type="ChEBI" id="CHEBI:30616"/>
    </ligand>
</feature>
<dbReference type="Proteomes" id="UP000039324">
    <property type="component" value="Unassembled WGS sequence"/>
</dbReference>
<dbReference type="Pfam" id="PF00433">
    <property type="entry name" value="Pkinase_C"/>
    <property type="match status" value="1"/>
</dbReference>
<evidence type="ECO:0000256" key="2">
    <source>
        <dbReference type="ARBA" id="ARBA00022553"/>
    </source>
</evidence>
<feature type="compositionally biased region" description="Basic and acidic residues" evidence="9">
    <location>
        <begin position="69"/>
        <end position="78"/>
    </location>
</feature>
<keyword evidence="1 8" id="KW-0723">Serine/threonine-protein kinase</keyword>
<accession>A0A0G4J8E9</accession>
<dbReference type="AlphaFoldDB" id="A0A0G4J8E9"/>
<dbReference type="SMART" id="SM00220">
    <property type="entry name" value="S_TKc"/>
    <property type="match status" value="1"/>
</dbReference>
<evidence type="ECO:0000313" key="13">
    <source>
        <dbReference type="EMBL" id="SPR01714.1"/>
    </source>
</evidence>
<protein>
    <recommendedName>
        <fullName evidence="16">Non-specific serine/threonine protein kinase</fullName>
    </recommendedName>
</protein>
<evidence type="ECO:0000259" key="10">
    <source>
        <dbReference type="PROSITE" id="PS50011"/>
    </source>
</evidence>
<evidence type="ECO:0000256" key="1">
    <source>
        <dbReference type="ARBA" id="ARBA00022527"/>
    </source>
</evidence>
<evidence type="ECO:0000313" key="12">
    <source>
        <dbReference type="EMBL" id="CEP03571.1"/>
    </source>
</evidence>
<dbReference type="Proteomes" id="UP000290189">
    <property type="component" value="Unassembled WGS sequence"/>
</dbReference>
<comment type="similarity">
    <text evidence="8">Belongs to the protein kinase superfamily.</text>
</comment>
<dbReference type="PROSITE" id="PS00107">
    <property type="entry name" value="PROTEIN_KINASE_ATP"/>
    <property type="match status" value="1"/>
</dbReference>
<dbReference type="InterPro" id="IPR000719">
    <property type="entry name" value="Prot_kinase_dom"/>
</dbReference>
<dbReference type="InterPro" id="IPR017892">
    <property type="entry name" value="Pkinase_C"/>
</dbReference>
<dbReference type="FunFam" id="1.10.510.10:FF:000008">
    <property type="entry name" value="Non-specific serine/threonine protein kinase"/>
    <property type="match status" value="1"/>
</dbReference>
<reference evidence="12 14" key="1">
    <citation type="submission" date="2015-02" db="EMBL/GenBank/DDBJ databases">
        <authorList>
            <person name="Chooi Y.-H."/>
        </authorList>
    </citation>
    <scope>NUCLEOTIDE SEQUENCE [LARGE SCALE GENOMIC DNA]</scope>
    <source>
        <strain evidence="12">E3</strain>
    </source>
</reference>
<dbReference type="PANTHER" id="PTHR24351">
    <property type="entry name" value="RIBOSOMAL PROTEIN S6 KINASE"/>
    <property type="match status" value="1"/>
</dbReference>
<keyword evidence="6 7" id="KW-0067">ATP-binding</keyword>
<organism evidence="12 14">
    <name type="scientific">Plasmodiophora brassicae</name>
    <name type="common">Clubroot disease agent</name>
    <dbReference type="NCBI Taxonomy" id="37360"/>
    <lineage>
        <taxon>Eukaryota</taxon>
        <taxon>Sar</taxon>
        <taxon>Rhizaria</taxon>
        <taxon>Endomyxa</taxon>
        <taxon>Phytomyxea</taxon>
        <taxon>Plasmodiophorida</taxon>
        <taxon>Plasmodiophoridae</taxon>
        <taxon>Plasmodiophora</taxon>
    </lineage>
</organism>
<keyword evidence="3" id="KW-0808">Transferase</keyword>
<dbReference type="Gene3D" id="1.10.510.10">
    <property type="entry name" value="Transferase(Phosphotransferase) domain 1"/>
    <property type="match status" value="1"/>
</dbReference>
<dbReference type="SMART" id="SM00133">
    <property type="entry name" value="S_TK_X"/>
    <property type="match status" value="1"/>
</dbReference>
<evidence type="ECO:0000313" key="14">
    <source>
        <dbReference type="Proteomes" id="UP000039324"/>
    </source>
</evidence>
<dbReference type="GO" id="GO:0005524">
    <property type="term" value="F:ATP binding"/>
    <property type="evidence" value="ECO:0007669"/>
    <property type="project" value="UniProtKB-UniRule"/>
</dbReference>
<dbReference type="InterPro" id="IPR008271">
    <property type="entry name" value="Ser/Thr_kinase_AS"/>
</dbReference>
<dbReference type="OMA" id="LAHEECI"/>
<evidence type="ECO:0000256" key="5">
    <source>
        <dbReference type="ARBA" id="ARBA00022777"/>
    </source>
</evidence>
<evidence type="ECO:0008006" key="16">
    <source>
        <dbReference type="Google" id="ProtNLM"/>
    </source>
</evidence>
<feature type="domain" description="Protein kinase" evidence="10">
    <location>
        <begin position="118"/>
        <end position="372"/>
    </location>
</feature>
<feature type="domain" description="AGC-kinase C-terminal" evidence="11">
    <location>
        <begin position="373"/>
        <end position="437"/>
    </location>
</feature>
<dbReference type="PROSITE" id="PS51285">
    <property type="entry name" value="AGC_KINASE_CTER"/>
    <property type="match status" value="1"/>
</dbReference>
<dbReference type="SUPFAM" id="SSF56112">
    <property type="entry name" value="Protein kinase-like (PK-like)"/>
    <property type="match status" value="1"/>
</dbReference>
<dbReference type="CDD" id="cd05123">
    <property type="entry name" value="STKc_AGC"/>
    <property type="match status" value="1"/>
</dbReference>
<evidence type="ECO:0000256" key="8">
    <source>
        <dbReference type="RuleBase" id="RU000304"/>
    </source>
</evidence>
<dbReference type="OrthoDB" id="63267at2759"/>